<feature type="region of interest" description="Disordered" evidence="8">
    <location>
        <begin position="1"/>
        <end position="21"/>
    </location>
</feature>
<evidence type="ECO:0000256" key="4">
    <source>
        <dbReference type="ARBA" id="ARBA00022692"/>
    </source>
</evidence>
<reference evidence="10 11" key="1">
    <citation type="journal article" date="2019" name="ACS Chem. Biol.">
        <title>Identification and Mobilization of a Cryptic Antibiotic Biosynthesis Gene Locus from a Human-Pathogenic Nocardia Isolate.</title>
        <authorList>
            <person name="Herisse M."/>
            <person name="Ishida K."/>
            <person name="Porter J.L."/>
            <person name="Howden B."/>
            <person name="Hertweck C."/>
            <person name="Stinear T.P."/>
            <person name="Pidot S.J."/>
        </authorList>
    </citation>
    <scope>NUCLEOTIDE SEQUENCE [LARGE SCALE GENOMIC DNA]</scope>
    <source>
        <strain evidence="10 11">AUSMDU00024985</strain>
    </source>
</reference>
<feature type="domain" description="ABC transmembrane type-1" evidence="9">
    <location>
        <begin position="101"/>
        <end position="281"/>
    </location>
</feature>
<dbReference type="CDD" id="cd06261">
    <property type="entry name" value="TM_PBP2"/>
    <property type="match status" value="1"/>
</dbReference>
<dbReference type="PROSITE" id="PS50928">
    <property type="entry name" value="ABC_TM1"/>
    <property type="match status" value="1"/>
</dbReference>
<evidence type="ECO:0000256" key="7">
    <source>
        <dbReference type="RuleBase" id="RU363032"/>
    </source>
</evidence>
<proteinExistence type="inferred from homology"/>
<comment type="similarity">
    <text evidence="7">Belongs to the binding-protein-dependent transport system permease family.</text>
</comment>
<evidence type="ECO:0000313" key="11">
    <source>
        <dbReference type="Proteomes" id="UP000501705"/>
    </source>
</evidence>
<dbReference type="Gene3D" id="1.10.3720.10">
    <property type="entry name" value="MetI-like"/>
    <property type="match status" value="1"/>
</dbReference>
<evidence type="ECO:0000256" key="2">
    <source>
        <dbReference type="ARBA" id="ARBA00022448"/>
    </source>
</evidence>
<keyword evidence="6 7" id="KW-0472">Membrane</keyword>
<evidence type="ECO:0000256" key="5">
    <source>
        <dbReference type="ARBA" id="ARBA00022989"/>
    </source>
</evidence>
<comment type="subcellular location">
    <subcellularLocation>
        <location evidence="1 7">Cell membrane</location>
        <topology evidence="1 7">Multi-pass membrane protein</topology>
    </subcellularLocation>
</comment>
<dbReference type="InterPro" id="IPR035906">
    <property type="entry name" value="MetI-like_sf"/>
</dbReference>
<dbReference type="GO" id="GO:0005886">
    <property type="term" value="C:plasma membrane"/>
    <property type="evidence" value="ECO:0007669"/>
    <property type="project" value="UniProtKB-SubCell"/>
</dbReference>
<evidence type="ECO:0000256" key="3">
    <source>
        <dbReference type="ARBA" id="ARBA00022475"/>
    </source>
</evidence>
<feature type="transmembrane region" description="Helical" evidence="7">
    <location>
        <begin position="142"/>
        <end position="161"/>
    </location>
</feature>
<sequence length="295" mass="31013">MTAISTPETPTARAEAPDAPVRRPQRSFRVAGPMLARLAALALVLGLWVAITASGLVDPLYLPAPRAVWDAFVRANSRHQIAAGVDRTVIGEQNYYLWEHLLASLQRIGAGVGLAIVTGPLVGFVMGMLAPVRLITEPILNFLRSLPPLGYIGLLIVWFGIGDVSKIWLLFLAAFPPIAIATLTGVTGVKQDYRNAARALGAGRAQVISRVVLPATLPEVIGGIRIATAFAWTTVVAAELNNGIPGIGGLAYIAGTQLNTPLTIACIIVIGAAALVLDSVIKFLGAKAVPWKGKV</sequence>
<dbReference type="SUPFAM" id="SSF161098">
    <property type="entry name" value="MetI-like"/>
    <property type="match status" value="1"/>
</dbReference>
<feature type="transmembrane region" description="Helical" evidence="7">
    <location>
        <begin position="35"/>
        <end position="57"/>
    </location>
</feature>
<dbReference type="InterPro" id="IPR000515">
    <property type="entry name" value="MetI-like"/>
</dbReference>
<gene>
    <name evidence="10" type="ORF">F5X71_01785</name>
</gene>
<dbReference type="Pfam" id="PF00528">
    <property type="entry name" value="BPD_transp_1"/>
    <property type="match status" value="1"/>
</dbReference>
<accession>A0A6G9XJY5</accession>
<dbReference type="EMBL" id="CP046171">
    <property type="protein sequence ID" value="QIS01213.1"/>
    <property type="molecule type" value="Genomic_DNA"/>
</dbReference>
<dbReference type="AlphaFoldDB" id="A0A6G9XJY5"/>
<keyword evidence="4 7" id="KW-0812">Transmembrane</keyword>
<keyword evidence="2 7" id="KW-0813">Transport</keyword>
<evidence type="ECO:0000256" key="1">
    <source>
        <dbReference type="ARBA" id="ARBA00004651"/>
    </source>
</evidence>
<evidence type="ECO:0000256" key="8">
    <source>
        <dbReference type="SAM" id="MobiDB-lite"/>
    </source>
</evidence>
<feature type="transmembrane region" description="Helical" evidence="7">
    <location>
        <begin position="262"/>
        <end position="285"/>
    </location>
</feature>
<dbReference type="PANTHER" id="PTHR30151">
    <property type="entry name" value="ALKANE SULFONATE ABC TRANSPORTER-RELATED, MEMBRANE SUBUNIT"/>
    <property type="match status" value="1"/>
</dbReference>
<keyword evidence="3" id="KW-1003">Cell membrane</keyword>
<dbReference type="Proteomes" id="UP000501705">
    <property type="component" value="Chromosome"/>
</dbReference>
<evidence type="ECO:0000313" key="10">
    <source>
        <dbReference type="EMBL" id="QIS01213.1"/>
    </source>
</evidence>
<organism evidence="10 11">
    <name type="scientific">Nocardia brasiliensis</name>
    <dbReference type="NCBI Taxonomy" id="37326"/>
    <lineage>
        <taxon>Bacteria</taxon>
        <taxon>Bacillati</taxon>
        <taxon>Actinomycetota</taxon>
        <taxon>Actinomycetes</taxon>
        <taxon>Mycobacteriales</taxon>
        <taxon>Nocardiaceae</taxon>
        <taxon>Nocardia</taxon>
    </lineage>
</organism>
<keyword evidence="5 7" id="KW-1133">Transmembrane helix</keyword>
<dbReference type="RefSeq" id="WP_167460362.1">
    <property type="nucleotide sequence ID" value="NZ_CP046171.1"/>
</dbReference>
<feature type="transmembrane region" description="Helical" evidence="7">
    <location>
        <begin position="167"/>
        <end position="189"/>
    </location>
</feature>
<protein>
    <submittedName>
        <fullName evidence="10">ABC transporter permease subunit</fullName>
    </submittedName>
</protein>
<evidence type="ECO:0000259" key="9">
    <source>
        <dbReference type="PROSITE" id="PS50928"/>
    </source>
</evidence>
<name>A0A6G9XJY5_NOCBR</name>
<feature type="transmembrane region" description="Helical" evidence="7">
    <location>
        <begin position="108"/>
        <end position="130"/>
    </location>
</feature>
<evidence type="ECO:0000256" key="6">
    <source>
        <dbReference type="ARBA" id="ARBA00023136"/>
    </source>
</evidence>
<dbReference type="GO" id="GO:0055085">
    <property type="term" value="P:transmembrane transport"/>
    <property type="evidence" value="ECO:0007669"/>
    <property type="project" value="InterPro"/>
</dbReference>
<dbReference type="PANTHER" id="PTHR30151:SF0">
    <property type="entry name" value="ABC TRANSPORTER PERMEASE PROTEIN MJ0413-RELATED"/>
    <property type="match status" value="1"/>
</dbReference>